<keyword evidence="2" id="KW-0378">Hydrolase</keyword>
<gene>
    <name evidence="2" type="ORF">FKX85_02350</name>
</gene>
<evidence type="ECO:0000256" key="1">
    <source>
        <dbReference type="SAM" id="SignalP"/>
    </source>
</evidence>
<sequence>MIQNRMMITIMSFVMLFFAACSENSSDPDPKNPPVEVSLSEQNILRAMELTDNAVSAHFTGTGMAMARYYNPFTDVRSDETGSVWMYTAAIEAVNAVLHGLQAHKEHGNAMLYDENFDKYAEILGQLYDNADYYLGTFELVSYTQTKEWSVYGVNRGNAKGTANVAGIENVYDDQMWLVRELLESYKITGETAYLEKAEYLTAYVLDGWDSTRNPDGTERGGITWGPGYVTKHACSNGPMVSPLVWLHEIYEGKEDEITYRYIDAEDKRTRKTMQVNKSEYYADFAKKVYDWQKDRLLRSDGVYDDMRGGCSPGNPQTETIDGVVYRKGISCQDRVGPAISYNSGTMLSGAADLYRATEEDAYLQDAKELSDDSFQYFAKQNQTQDGYYSYDISGFNNWFNGVLMRGYVDVHPAYGAASEYIDTFQQNLDYGYENFLHEGFLPTNLLVGWSLTANNNKTEGMFNFAFAAEYAVLSRYELTK</sequence>
<feature type="chain" id="PRO_5021736320" evidence="1">
    <location>
        <begin position="20"/>
        <end position="481"/>
    </location>
</feature>
<keyword evidence="3" id="KW-1185">Reference proteome</keyword>
<dbReference type="KEGG" id="echi:FKX85_02350"/>
<dbReference type="AlphaFoldDB" id="A0A514CDN7"/>
<dbReference type="PANTHER" id="PTHR47791:SF4">
    <property type="entry name" value="(PUTATIVE SECRETED PROTEIN)-RELATED"/>
    <property type="match status" value="1"/>
</dbReference>
<accession>A0A514CDN7</accession>
<dbReference type="InterPro" id="IPR008928">
    <property type="entry name" value="6-hairpin_glycosidase_sf"/>
</dbReference>
<dbReference type="PANTHER" id="PTHR47791">
    <property type="entry name" value="MEIOTICALLY UP-REGULATED GENE 191 PROTEIN"/>
    <property type="match status" value="1"/>
</dbReference>
<evidence type="ECO:0000313" key="2">
    <source>
        <dbReference type="EMBL" id="QDH77939.1"/>
    </source>
</evidence>
<dbReference type="GO" id="GO:0005975">
    <property type="term" value="P:carbohydrate metabolic process"/>
    <property type="evidence" value="ECO:0007669"/>
    <property type="project" value="InterPro"/>
</dbReference>
<evidence type="ECO:0000313" key="3">
    <source>
        <dbReference type="Proteomes" id="UP000316614"/>
    </source>
</evidence>
<dbReference type="GO" id="GO:0016787">
    <property type="term" value="F:hydrolase activity"/>
    <property type="evidence" value="ECO:0007669"/>
    <property type="project" value="UniProtKB-KW"/>
</dbReference>
<keyword evidence="1" id="KW-0732">Signal</keyword>
<proteinExistence type="predicted"/>
<reference evidence="2 3" key="1">
    <citation type="submission" date="2019-06" db="EMBL/GenBank/DDBJ databases">
        <title>Echinicola alkalisoli sp. nov. isolated from saline soil.</title>
        <authorList>
            <person name="Sun J.-Q."/>
            <person name="Xu L."/>
        </authorList>
    </citation>
    <scope>NUCLEOTIDE SEQUENCE [LARGE SCALE GENOMIC DNA]</scope>
    <source>
        <strain evidence="2 3">LN3S3</strain>
    </source>
</reference>
<protein>
    <submittedName>
        <fullName evidence="2">Hydrolase</fullName>
    </submittedName>
</protein>
<feature type="signal peptide" evidence="1">
    <location>
        <begin position="1"/>
        <end position="19"/>
    </location>
</feature>
<dbReference type="Gene3D" id="1.50.10.20">
    <property type="match status" value="1"/>
</dbReference>
<dbReference type="InterPro" id="IPR053169">
    <property type="entry name" value="MUG_Protein"/>
</dbReference>
<dbReference type="PROSITE" id="PS51257">
    <property type="entry name" value="PROKAR_LIPOPROTEIN"/>
    <property type="match status" value="1"/>
</dbReference>
<dbReference type="InterPro" id="IPR005198">
    <property type="entry name" value="Glyco_hydro_76"/>
</dbReference>
<dbReference type="Proteomes" id="UP000316614">
    <property type="component" value="Chromosome"/>
</dbReference>
<dbReference type="SUPFAM" id="SSF48208">
    <property type="entry name" value="Six-hairpin glycosidases"/>
    <property type="match status" value="1"/>
</dbReference>
<dbReference type="Pfam" id="PF03663">
    <property type="entry name" value="Glyco_hydro_76"/>
    <property type="match status" value="2"/>
</dbReference>
<organism evidence="2 3">
    <name type="scientific">Echinicola soli</name>
    <dbReference type="NCBI Taxonomy" id="2591634"/>
    <lineage>
        <taxon>Bacteria</taxon>
        <taxon>Pseudomonadati</taxon>
        <taxon>Bacteroidota</taxon>
        <taxon>Cytophagia</taxon>
        <taxon>Cytophagales</taxon>
        <taxon>Cyclobacteriaceae</taxon>
        <taxon>Echinicola</taxon>
    </lineage>
</organism>
<name>A0A514CDN7_9BACT</name>
<dbReference type="EMBL" id="CP041253">
    <property type="protein sequence ID" value="QDH77939.1"/>
    <property type="molecule type" value="Genomic_DNA"/>
</dbReference>
<dbReference type="OrthoDB" id="2505409at2"/>